<feature type="region of interest" description="Disordered" evidence="1">
    <location>
        <begin position="639"/>
        <end position="661"/>
    </location>
</feature>
<feature type="compositionally biased region" description="Polar residues" evidence="1">
    <location>
        <begin position="610"/>
        <end position="619"/>
    </location>
</feature>
<dbReference type="Proteomes" id="UP000271087">
    <property type="component" value="Unassembled WGS sequence"/>
</dbReference>
<feature type="region of interest" description="Disordered" evidence="1">
    <location>
        <begin position="214"/>
        <end position="247"/>
    </location>
</feature>
<dbReference type="AlphaFoldDB" id="A0A182EB36"/>
<protein>
    <submittedName>
        <fullName evidence="4">DUF4211 domain-containing protein</fullName>
    </submittedName>
</protein>
<feature type="region of interest" description="Disordered" evidence="1">
    <location>
        <begin position="330"/>
        <end position="363"/>
    </location>
</feature>
<feature type="region of interest" description="Disordered" evidence="1">
    <location>
        <begin position="166"/>
        <end position="199"/>
    </location>
</feature>
<evidence type="ECO:0000313" key="3">
    <source>
        <dbReference type="Proteomes" id="UP000271087"/>
    </source>
</evidence>
<feature type="compositionally biased region" description="Polar residues" evidence="1">
    <location>
        <begin position="214"/>
        <end position="241"/>
    </location>
</feature>
<evidence type="ECO:0000256" key="1">
    <source>
        <dbReference type="SAM" id="MobiDB-lite"/>
    </source>
</evidence>
<evidence type="ECO:0000313" key="2">
    <source>
        <dbReference type="EMBL" id="VDK76681.1"/>
    </source>
</evidence>
<gene>
    <name evidence="2" type="ORF">NOO_LOCUS5266</name>
</gene>
<dbReference type="EMBL" id="UYRW01001359">
    <property type="protein sequence ID" value="VDK76681.1"/>
    <property type="molecule type" value="Genomic_DNA"/>
</dbReference>
<name>A0A182EB36_ONCOC</name>
<feature type="compositionally biased region" description="Low complexity" evidence="1">
    <location>
        <begin position="339"/>
        <end position="349"/>
    </location>
</feature>
<feature type="compositionally biased region" description="Low complexity" evidence="1">
    <location>
        <begin position="175"/>
        <end position="188"/>
    </location>
</feature>
<proteinExistence type="predicted"/>
<dbReference type="STRING" id="42157.A0A182EB36"/>
<dbReference type="WBParaSite" id="nOo.2.0.1.t05266-RA">
    <property type="protein sequence ID" value="nOo.2.0.1.t05266-RA"/>
    <property type="gene ID" value="nOo.2.0.1.g05266"/>
</dbReference>
<sequence length="661" mass="70793">MEQQNTSSHPLLPPGFTSPSFASTFSGITPATGNVNNPLLASTLHHLQELSAVQGAAGLLPNSSQLTLGSQFAAEFNNIAAVSWPATPNANAAWLEQAKVAAILPMYTVFSAGTLKPKQVLSLYQVEATTFNSEIELTVQNNIVASSSVIPSSAMPVNTGTFSCKMENNNVHNLSSQPSTPQQRSQQPNAAMASTQSSPASAMLVIDRQPGSIQSHCSTEMRPCSTSSMGPSSVPTHSSVGSVDHLSGSVGRTPMPETVNTIRPCSQQSSCSYVMSRGNDSSNAQSPAQIAAMPVGSRNAAAQQKTFDAGAANRPTELRAVSSGIRNATPIGTSAELNQSSSSTVQQTSGIPHENGSDNNNLEDLPWSSIDLADIDLFSGSSVAEKDVMHSVLDEMDPTVMHRLFLNEPSTASGPNKLPINAAQLVTPKIREKIKLKREKELADADKELDRLLSLVAKKDAISTPVSKVPKPLQALDPVPMTKADTSDDHRISLSPVQFTPPDSPTPSTSGGISSSLCNFFFPSSSTSISTAAFRSRSTRNEIPSAKTRFLFMPPTEKKNKSNKVPVYKQKAKSFLQSMLKTDEHGNPFMDLAPDDAYSFKDDEEESKPLPSSATVSETQLREQRLEAEVAQRLARINSAHPELKTKIGNDEPQYQQVQLY</sequence>
<evidence type="ECO:0000313" key="4">
    <source>
        <dbReference type="WBParaSite" id="nOo.2.0.1.t05266-RA"/>
    </source>
</evidence>
<accession>A0A182EB36</accession>
<dbReference type="OrthoDB" id="10535622at2759"/>
<organism evidence="4">
    <name type="scientific">Onchocerca ochengi</name>
    <name type="common">Filarial nematode worm</name>
    <dbReference type="NCBI Taxonomy" id="42157"/>
    <lineage>
        <taxon>Eukaryota</taxon>
        <taxon>Metazoa</taxon>
        <taxon>Ecdysozoa</taxon>
        <taxon>Nematoda</taxon>
        <taxon>Chromadorea</taxon>
        <taxon>Rhabditida</taxon>
        <taxon>Spirurina</taxon>
        <taxon>Spiruromorpha</taxon>
        <taxon>Filarioidea</taxon>
        <taxon>Onchocercidae</taxon>
        <taxon>Onchocerca</taxon>
    </lineage>
</organism>
<feature type="region of interest" description="Disordered" evidence="1">
    <location>
        <begin position="601"/>
        <end position="624"/>
    </location>
</feature>
<reference evidence="4" key="1">
    <citation type="submission" date="2016-06" db="UniProtKB">
        <authorList>
            <consortium name="WormBaseParasite"/>
        </authorList>
    </citation>
    <scope>IDENTIFICATION</scope>
</reference>
<reference evidence="2 3" key="2">
    <citation type="submission" date="2018-08" db="EMBL/GenBank/DDBJ databases">
        <authorList>
            <person name="Laetsch R D."/>
            <person name="Stevens L."/>
            <person name="Kumar S."/>
            <person name="Blaxter L. M."/>
        </authorList>
    </citation>
    <scope>NUCLEOTIDE SEQUENCE [LARGE SCALE GENOMIC DNA]</scope>
</reference>
<keyword evidence="3" id="KW-1185">Reference proteome</keyword>